<dbReference type="RefSeq" id="WP_003609778.1">
    <property type="nucleotide sequence ID" value="NZ_ADVE02000001.1"/>
</dbReference>
<accession>A0A2D2CVV4</accession>
<gene>
    <name evidence="1" type="ORF">CQW49_02280</name>
</gene>
<dbReference type="Gene3D" id="6.10.10.120">
    <property type="entry name" value="Antitoxin ParD1-like"/>
    <property type="match status" value="1"/>
</dbReference>
<dbReference type="InterPro" id="IPR038296">
    <property type="entry name" value="ParD_sf"/>
</dbReference>
<dbReference type="AlphaFoldDB" id="A0A2D2CVV4"/>
<protein>
    <submittedName>
        <fullName evidence="1">Type II toxin-antitoxin system ParD family antitoxin</fullName>
    </submittedName>
</protein>
<dbReference type="EMBL" id="CP023737">
    <property type="protein sequence ID" value="ATQ66850.1"/>
    <property type="molecule type" value="Genomic_DNA"/>
</dbReference>
<evidence type="ECO:0000313" key="2">
    <source>
        <dbReference type="Proteomes" id="UP000230709"/>
    </source>
</evidence>
<name>A0A2D2CVV4_METT3</name>
<proteinExistence type="predicted"/>
<evidence type="ECO:0000313" key="1">
    <source>
        <dbReference type="EMBL" id="ATQ66850.1"/>
    </source>
</evidence>
<dbReference type="Proteomes" id="UP000230709">
    <property type="component" value="Chromosome"/>
</dbReference>
<dbReference type="InterPro" id="IPR010985">
    <property type="entry name" value="Ribbon_hlx_hlx"/>
</dbReference>
<dbReference type="SUPFAM" id="SSF47598">
    <property type="entry name" value="Ribbon-helix-helix"/>
    <property type="match status" value="1"/>
</dbReference>
<dbReference type="STRING" id="595536.GCA_000178815_00489"/>
<dbReference type="KEGG" id="mtw:CQW49_02280"/>
<dbReference type="GO" id="GO:0006355">
    <property type="term" value="P:regulation of DNA-templated transcription"/>
    <property type="evidence" value="ECO:0007669"/>
    <property type="project" value="InterPro"/>
</dbReference>
<sequence>MRKVEEISILLAPDLLRAVRESIAAGEFASPSEALGDAVRVWRRQRAEDAERLASARERIRRSLEDPRSDVSMDEVEARLLELHAGTEARLASSRG</sequence>
<organism evidence="1 2">
    <name type="scientific">Methylosinus trichosporium (strain ATCC 35070 / NCIMB 11131 / UNIQEM 75 / OB3b)</name>
    <dbReference type="NCBI Taxonomy" id="595536"/>
    <lineage>
        <taxon>Bacteria</taxon>
        <taxon>Pseudomonadati</taxon>
        <taxon>Pseudomonadota</taxon>
        <taxon>Alphaproteobacteria</taxon>
        <taxon>Hyphomicrobiales</taxon>
        <taxon>Methylocystaceae</taxon>
        <taxon>Methylosinus</taxon>
    </lineage>
</organism>
<reference evidence="2" key="1">
    <citation type="submission" date="2017-10" db="EMBL/GenBank/DDBJ databases">
        <title>Completed PacBio SMRT sequence of Methylosinus trichosporium OB3b reveals presence of a third large plasmid.</title>
        <authorList>
            <person name="Charles T.C."/>
            <person name="Lynch M.D.J."/>
            <person name="Heil J.R."/>
            <person name="Cheng J."/>
        </authorList>
    </citation>
    <scope>NUCLEOTIDE SEQUENCE [LARGE SCALE GENOMIC DNA]</scope>
    <source>
        <strain evidence="2">OB3b</strain>
    </source>
</reference>
<keyword evidence="2" id="KW-1185">Reference proteome</keyword>